<organism evidence="1 2">
    <name type="scientific">Glomus cerebriforme</name>
    <dbReference type="NCBI Taxonomy" id="658196"/>
    <lineage>
        <taxon>Eukaryota</taxon>
        <taxon>Fungi</taxon>
        <taxon>Fungi incertae sedis</taxon>
        <taxon>Mucoromycota</taxon>
        <taxon>Glomeromycotina</taxon>
        <taxon>Glomeromycetes</taxon>
        <taxon>Glomerales</taxon>
        <taxon>Glomeraceae</taxon>
        <taxon>Glomus</taxon>
    </lineage>
</organism>
<proteinExistence type="predicted"/>
<name>A0A397T7A8_9GLOM</name>
<dbReference type="Proteomes" id="UP000265703">
    <property type="component" value="Unassembled WGS sequence"/>
</dbReference>
<evidence type="ECO:0000313" key="2">
    <source>
        <dbReference type="Proteomes" id="UP000265703"/>
    </source>
</evidence>
<keyword evidence="2" id="KW-1185">Reference proteome</keyword>
<dbReference type="AlphaFoldDB" id="A0A397T7A8"/>
<dbReference type="OrthoDB" id="2396949at2759"/>
<accession>A0A397T7A8</accession>
<gene>
    <name evidence="1" type="ORF">C1645_736588</name>
</gene>
<protein>
    <submittedName>
        <fullName evidence="1">Uncharacterized protein</fullName>
    </submittedName>
</protein>
<evidence type="ECO:0000313" key="1">
    <source>
        <dbReference type="EMBL" id="RIA92127.1"/>
    </source>
</evidence>
<sequence length="169" mass="19974">MVVECQTRMSPWKLQNRGIFPDIHSIIQNKDILSVRLWVAFMLEKFCSQRLFGWRMVDFLQKAGMIIFIIESIPKPEDTMTLLSQIVKASSSIVKAEEISNISNAMIVDHETAEFLENKPKKTLEKMRSLDWHHIVECYEISPELLTENFISKYGSYNHMRWFRAYRQL</sequence>
<dbReference type="EMBL" id="QKYT01000134">
    <property type="protein sequence ID" value="RIA92127.1"/>
    <property type="molecule type" value="Genomic_DNA"/>
</dbReference>
<dbReference type="STRING" id="658196.A0A397T7A8"/>
<comment type="caution">
    <text evidence="1">The sequence shown here is derived from an EMBL/GenBank/DDBJ whole genome shotgun (WGS) entry which is preliminary data.</text>
</comment>
<reference evidence="1 2" key="1">
    <citation type="submission" date="2018-06" db="EMBL/GenBank/DDBJ databases">
        <title>Comparative genomics reveals the genomic features of Rhizophagus irregularis, R. cerebriforme, R. diaphanum and Gigaspora rosea, and their symbiotic lifestyle signature.</title>
        <authorList>
            <person name="Morin E."/>
            <person name="San Clemente H."/>
            <person name="Chen E.C.H."/>
            <person name="De La Providencia I."/>
            <person name="Hainaut M."/>
            <person name="Kuo A."/>
            <person name="Kohler A."/>
            <person name="Murat C."/>
            <person name="Tang N."/>
            <person name="Roy S."/>
            <person name="Loubradou J."/>
            <person name="Henrissat B."/>
            <person name="Grigoriev I.V."/>
            <person name="Corradi N."/>
            <person name="Roux C."/>
            <person name="Martin F.M."/>
        </authorList>
    </citation>
    <scope>NUCLEOTIDE SEQUENCE [LARGE SCALE GENOMIC DNA]</scope>
    <source>
        <strain evidence="1 2">DAOM 227022</strain>
    </source>
</reference>